<feature type="compositionally biased region" description="Basic residues" evidence="1">
    <location>
        <begin position="131"/>
        <end position="141"/>
    </location>
</feature>
<feature type="compositionally biased region" description="Low complexity" evidence="1">
    <location>
        <begin position="55"/>
        <end position="81"/>
    </location>
</feature>
<reference evidence="2" key="1">
    <citation type="submission" date="2014-05" db="EMBL/GenBank/DDBJ databases">
        <title>The transcriptome of the halophilic microalga Tetraselmis sp. GSL018 isolated from the Great Salt Lake, Utah.</title>
        <authorList>
            <person name="Jinkerson R.E."/>
            <person name="D'Adamo S."/>
            <person name="Posewitz M.C."/>
        </authorList>
    </citation>
    <scope>NUCLEOTIDE SEQUENCE</scope>
    <source>
        <strain evidence="2">GSL018</strain>
    </source>
</reference>
<accession>A0A061SBB5</accession>
<name>A0A061SBB5_9CHLO</name>
<feature type="non-terminal residue" evidence="2">
    <location>
        <position position="1"/>
    </location>
</feature>
<gene>
    <name evidence="2" type="ORF">TSPGSL018_10948</name>
</gene>
<feature type="compositionally biased region" description="Basic and acidic residues" evidence="1">
    <location>
        <begin position="157"/>
        <end position="168"/>
    </location>
</feature>
<dbReference type="EMBL" id="GBEZ01005130">
    <property type="protein sequence ID" value="JAC80145.1"/>
    <property type="molecule type" value="Transcribed_RNA"/>
</dbReference>
<sequence length="168" mass="17682">RGGKGRAGEARPPGRLHQGRDRPPPGHAAGRPQRADHGEQREARGGASGRPPCLRGQGAARAQGVRAGPALAAGSRAAQGGPCLVLRPDGVSGSLLRGRIPSGAPGGLPRRGDGRGRGRRHQRRREPVPRLGRHQEHRARAPHAQVGVRENGRRRRGGELSREDDAGP</sequence>
<organism evidence="2">
    <name type="scientific">Tetraselmis sp. GSL018</name>
    <dbReference type="NCBI Taxonomy" id="582737"/>
    <lineage>
        <taxon>Eukaryota</taxon>
        <taxon>Viridiplantae</taxon>
        <taxon>Chlorophyta</taxon>
        <taxon>core chlorophytes</taxon>
        <taxon>Chlorodendrophyceae</taxon>
        <taxon>Chlorodendrales</taxon>
        <taxon>Chlorodendraceae</taxon>
        <taxon>Tetraselmis</taxon>
    </lineage>
</organism>
<feature type="compositionally biased region" description="Basic and acidic residues" evidence="1">
    <location>
        <begin position="33"/>
        <end position="44"/>
    </location>
</feature>
<proteinExistence type="predicted"/>
<feature type="region of interest" description="Disordered" evidence="1">
    <location>
        <begin position="1"/>
        <end position="168"/>
    </location>
</feature>
<protein>
    <submittedName>
        <fullName evidence="2">Uncharacterized protein</fullName>
    </submittedName>
</protein>
<dbReference type="AlphaFoldDB" id="A0A061SBB5"/>
<evidence type="ECO:0000313" key="2">
    <source>
        <dbReference type="EMBL" id="JAC80145.1"/>
    </source>
</evidence>
<evidence type="ECO:0000256" key="1">
    <source>
        <dbReference type="SAM" id="MobiDB-lite"/>
    </source>
</evidence>